<evidence type="ECO:0000313" key="2">
    <source>
        <dbReference type="Proteomes" id="UP000827084"/>
    </source>
</evidence>
<gene>
    <name evidence="1" type="ORF">K3G22_09820</name>
</gene>
<proteinExistence type="predicted"/>
<protein>
    <submittedName>
        <fullName evidence="1">Uncharacterized protein</fullName>
    </submittedName>
</protein>
<evidence type="ECO:0000313" key="1">
    <source>
        <dbReference type="EMBL" id="QYX74651.1"/>
    </source>
</evidence>
<keyword evidence="2" id="KW-1185">Reference proteome</keyword>
<sequence>MNKAVKKMLANHERLIHSGEVTVLSHTQREKGEWVQHTVMLENCDVPFKFRRVKKYKNLQGQKVSVVYYPETEMVAGFEIEIMQVVRIKRF</sequence>
<accession>A0ABX8XGE3</accession>
<dbReference type="Proteomes" id="UP000827084">
    <property type="component" value="Chromosome"/>
</dbReference>
<reference evidence="1 2" key="1">
    <citation type="submission" date="2021-08" db="EMBL/GenBank/DDBJ databases">
        <title>Shewanella putrefaciens YZ-J, complete genome.</title>
        <authorList>
            <person name="Yi Z."/>
        </authorList>
    </citation>
    <scope>NUCLEOTIDE SEQUENCE [LARGE SCALE GENOMIC DNA]</scope>
    <source>
        <strain evidence="1 2">YZ-J</strain>
    </source>
</reference>
<organism evidence="1 2">
    <name type="scientific">Shewanella putrefaciens</name>
    <name type="common">Pseudomonas putrefaciens</name>
    <dbReference type="NCBI Taxonomy" id="24"/>
    <lineage>
        <taxon>Bacteria</taxon>
        <taxon>Pseudomonadati</taxon>
        <taxon>Pseudomonadota</taxon>
        <taxon>Gammaproteobacteria</taxon>
        <taxon>Alteromonadales</taxon>
        <taxon>Shewanellaceae</taxon>
        <taxon>Shewanella</taxon>
    </lineage>
</organism>
<dbReference type="EMBL" id="CP080635">
    <property type="protein sequence ID" value="QYX74651.1"/>
    <property type="molecule type" value="Genomic_DNA"/>
</dbReference>
<dbReference type="GeneID" id="67443558"/>
<dbReference type="RefSeq" id="WP_011789313.1">
    <property type="nucleotide sequence ID" value="NZ_BMPK01000003.1"/>
</dbReference>
<name>A0ABX8XGE3_SHEPU</name>